<evidence type="ECO:0000313" key="2">
    <source>
        <dbReference type="Proteomes" id="UP000001067"/>
    </source>
</evidence>
<dbReference type="EMBL" id="GL534545">
    <property type="protein sequence ID" value="EFQ91925.1"/>
    <property type="molecule type" value="Genomic_DNA"/>
</dbReference>
<dbReference type="Proteomes" id="UP000001067">
    <property type="component" value="Unassembled WGS sequence"/>
</dbReference>
<dbReference type="KEGG" id="pte:PTT_11105"/>
<evidence type="ECO:0000313" key="1">
    <source>
        <dbReference type="EMBL" id="EFQ91925.1"/>
    </source>
</evidence>
<keyword evidence="2" id="KW-1185">Reference proteome</keyword>
<reference evidence="1 2" key="1">
    <citation type="journal article" date="2010" name="Genome Biol.">
        <title>A first genome assembly of the barley fungal pathogen Pyrenophora teres f. teres.</title>
        <authorList>
            <person name="Ellwood S.R."/>
            <person name="Liu Z."/>
            <person name="Syme R.A."/>
            <person name="Lai Z."/>
            <person name="Hane J.K."/>
            <person name="Keiper F."/>
            <person name="Moffat C.S."/>
            <person name="Oliver R.P."/>
            <person name="Friesen T.L."/>
        </authorList>
    </citation>
    <scope>NUCLEOTIDE SEQUENCE [LARGE SCALE GENOMIC DNA]</scope>
    <source>
        <strain evidence="1 2">0-1</strain>
    </source>
</reference>
<dbReference type="AlphaFoldDB" id="E3RQS4"/>
<accession>E3RQS4</accession>
<dbReference type="HOGENOM" id="CLU_2528574_0_0_1"/>
<proteinExistence type="predicted"/>
<gene>
    <name evidence="1" type="ORF">PTT_11105</name>
</gene>
<name>E3RQS4_PYRTT</name>
<protein>
    <submittedName>
        <fullName evidence="1">Uncharacterized protein</fullName>
    </submittedName>
</protein>
<organism evidence="2">
    <name type="scientific">Pyrenophora teres f. teres (strain 0-1)</name>
    <name type="common">Barley net blotch fungus</name>
    <name type="synonym">Drechslera teres f. teres</name>
    <dbReference type="NCBI Taxonomy" id="861557"/>
    <lineage>
        <taxon>Eukaryota</taxon>
        <taxon>Fungi</taxon>
        <taxon>Dikarya</taxon>
        <taxon>Ascomycota</taxon>
        <taxon>Pezizomycotina</taxon>
        <taxon>Dothideomycetes</taxon>
        <taxon>Pleosporomycetidae</taxon>
        <taxon>Pleosporales</taxon>
        <taxon>Pleosporineae</taxon>
        <taxon>Pleosporaceae</taxon>
        <taxon>Pyrenophora</taxon>
    </lineage>
</organism>
<sequence>MKVTNYIDYLDALNSDRSPKRKQRSNRYIKRKVQDIRIAEDKRKYRDEIPFLTALTLDSDETKKKEINDVVANEEENKDNDMYF</sequence>